<reference evidence="2" key="1">
    <citation type="submission" date="2022-01" db="EMBL/GenBank/DDBJ databases">
        <title>Comparative genomics reveals a dynamic genome evolution in the ectomycorrhizal milk-cap (Lactarius) mushrooms.</title>
        <authorList>
            <consortium name="DOE Joint Genome Institute"/>
            <person name="Lebreton A."/>
            <person name="Tang N."/>
            <person name="Kuo A."/>
            <person name="LaButti K."/>
            <person name="Drula E."/>
            <person name="Barry K."/>
            <person name="Clum A."/>
            <person name="Lipzen A."/>
            <person name="Mousain D."/>
            <person name="Ng V."/>
            <person name="Wang R."/>
            <person name="Wang X."/>
            <person name="Dai Y."/>
            <person name="Henrissat B."/>
            <person name="Grigoriev I.V."/>
            <person name="Guerin-Laguette A."/>
            <person name="Yu F."/>
            <person name="Martin F.M."/>
        </authorList>
    </citation>
    <scope>NUCLEOTIDE SEQUENCE</scope>
    <source>
        <strain evidence="2">QP</strain>
    </source>
</reference>
<keyword evidence="1" id="KW-0732">Signal</keyword>
<comment type="caution">
    <text evidence="2">The sequence shown here is derived from an EMBL/GenBank/DDBJ whole genome shotgun (WGS) entry which is preliminary data.</text>
</comment>
<evidence type="ECO:0000313" key="2">
    <source>
        <dbReference type="EMBL" id="KAH8990482.1"/>
    </source>
</evidence>
<dbReference type="AlphaFoldDB" id="A0AAD4Q7J6"/>
<sequence length="157" mass="16726">MFSLKTLTQAFLVASIATSSLAAVVPDRHARHEARVLPAALSKDTVDFIKETASQEAVKAGLEAAVNKIEDHFNNDTPVAVDAQNVSARAIRGLTPEIKDLIKTSAVGGLVGGATTATINGLTNLFDNKQTRGISRLADEDLHLLGILSRRLLEELD</sequence>
<dbReference type="Proteomes" id="UP001201163">
    <property type="component" value="Unassembled WGS sequence"/>
</dbReference>
<evidence type="ECO:0000256" key="1">
    <source>
        <dbReference type="SAM" id="SignalP"/>
    </source>
</evidence>
<organism evidence="2 3">
    <name type="scientific">Lactarius akahatsu</name>
    <dbReference type="NCBI Taxonomy" id="416441"/>
    <lineage>
        <taxon>Eukaryota</taxon>
        <taxon>Fungi</taxon>
        <taxon>Dikarya</taxon>
        <taxon>Basidiomycota</taxon>
        <taxon>Agaricomycotina</taxon>
        <taxon>Agaricomycetes</taxon>
        <taxon>Russulales</taxon>
        <taxon>Russulaceae</taxon>
        <taxon>Lactarius</taxon>
    </lineage>
</organism>
<accession>A0AAD4Q7J6</accession>
<gene>
    <name evidence="2" type="ORF">EDB92DRAFT_749397</name>
</gene>
<feature type="signal peptide" evidence="1">
    <location>
        <begin position="1"/>
        <end position="22"/>
    </location>
</feature>
<dbReference type="EMBL" id="JAKELL010000030">
    <property type="protein sequence ID" value="KAH8990482.1"/>
    <property type="molecule type" value="Genomic_DNA"/>
</dbReference>
<feature type="chain" id="PRO_5042174191" evidence="1">
    <location>
        <begin position="23"/>
        <end position="157"/>
    </location>
</feature>
<protein>
    <submittedName>
        <fullName evidence="2">Uncharacterized protein</fullName>
    </submittedName>
</protein>
<name>A0AAD4Q7J6_9AGAM</name>
<proteinExistence type="predicted"/>
<evidence type="ECO:0000313" key="3">
    <source>
        <dbReference type="Proteomes" id="UP001201163"/>
    </source>
</evidence>
<keyword evidence="3" id="KW-1185">Reference proteome</keyword>